<feature type="transmembrane region" description="Helical" evidence="2">
    <location>
        <begin position="241"/>
        <end position="261"/>
    </location>
</feature>
<name>A0A7S0DQI5_9EUKA</name>
<feature type="transmembrane region" description="Helical" evidence="2">
    <location>
        <begin position="152"/>
        <end position="173"/>
    </location>
</feature>
<dbReference type="AlphaFoldDB" id="A0A7S0DQI5"/>
<evidence type="ECO:0000256" key="2">
    <source>
        <dbReference type="SAM" id="Phobius"/>
    </source>
</evidence>
<dbReference type="PROSITE" id="PS50003">
    <property type="entry name" value="PH_DOMAIN"/>
    <property type="match status" value="1"/>
</dbReference>
<evidence type="ECO:0000313" key="4">
    <source>
        <dbReference type="EMBL" id="CAD8462439.1"/>
    </source>
</evidence>
<dbReference type="InterPro" id="IPR001849">
    <property type="entry name" value="PH_domain"/>
</dbReference>
<gene>
    <name evidence="4" type="ORF">LAMO00422_LOCUS21399</name>
</gene>
<evidence type="ECO:0000259" key="3">
    <source>
        <dbReference type="PROSITE" id="PS50003"/>
    </source>
</evidence>
<reference evidence="4" key="1">
    <citation type="submission" date="2021-01" db="EMBL/GenBank/DDBJ databases">
        <authorList>
            <person name="Corre E."/>
            <person name="Pelletier E."/>
            <person name="Niang G."/>
            <person name="Scheremetjew M."/>
            <person name="Finn R."/>
            <person name="Kale V."/>
            <person name="Holt S."/>
            <person name="Cochrane G."/>
            <person name="Meng A."/>
            <person name="Brown T."/>
            <person name="Cohen L."/>
        </authorList>
    </citation>
    <scope>NUCLEOTIDE SEQUENCE</scope>
    <source>
        <strain evidence="4">CCMP2058</strain>
    </source>
</reference>
<accession>A0A7S0DQI5</accession>
<protein>
    <recommendedName>
        <fullName evidence="3">PH domain-containing protein</fullName>
    </recommendedName>
</protein>
<dbReference type="EMBL" id="HBEM01031436">
    <property type="protein sequence ID" value="CAD8462439.1"/>
    <property type="molecule type" value="Transcribed_RNA"/>
</dbReference>
<keyword evidence="2" id="KW-0812">Transmembrane</keyword>
<feature type="domain" description="PH" evidence="3">
    <location>
        <begin position="1"/>
        <end position="22"/>
    </location>
</feature>
<organism evidence="4">
    <name type="scientific">Amorphochlora amoebiformis</name>
    <dbReference type="NCBI Taxonomy" id="1561963"/>
    <lineage>
        <taxon>Eukaryota</taxon>
        <taxon>Sar</taxon>
        <taxon>Rhizaria</taxon>
        <taxon>Cercozoa</taxon>
        <taxon>Chlorarachniophyceae</taxon>
        <taxon>Amorphochlora</taxon>
    </lineage>
</organism>
<keyword evidence="2" id="KW-1133">Transmembrane helix</keyword>
<sequence>MFQAHTKASRERWVIALRALAGRRKSHLWIRGPSSAALRPTQTHGQLGAVSRSENLPGDSWNPRGILKPGESKQNRTSRPGVTGGGRHVEFGRAVEQSTGGRLSGEPESKRAQTSLQHQLRGRVSAYALRPVASYLRVLVEILILLPVGALLFLFAGWILFAGCASLLSHALIKNRNRIRNRKLKLNGNSHNKELTLLDTRGTVFVIGDNLLKMSREFGRKERKILGQRGRRMCSDVVSSIRRICLVGIVGVSTTSVVIAVNRRHGLLWTSKGCISVLCIALVVSLAHSAIARARGMKYM</sequence>
<feature type="transmembrane region" description="Helical" evidence="2">
    <location>
        <begin position="267"/>
        <end position="291"/>
    </location>
</feature>
<evidence type="ECO:0000256" key="1">
    <source>
        <dbReference type="SAM" id="MobiDB-lite"/>
    </source>
</evidence>
<proteinExistence type="predicted"/>
<feature type="region of interest" description="Disordered" evidence="1">
    <location>
        <begin position="39"/>
        <end position="111"/>
    </location>
</feature>
<keyword evidence="2" id="KW-0472">Membrane</keyword>